<accession>A0A0G2HFE2</accession>
<dbReference type="EMBL" id="LAQI01000024">
    <property type="protein sequence ID" value="KKY27190.1"/>
    <property type="molecule type" value="Genomic_DNA"/>
</dbReference>
<organism evidence="1 2">
    <name type="scientific">Diplodia seriata</name>
    <dbReference type="NCBI Taxonomy" id="420778"/>
    <lineage>
        <taxon>Eukaryota</taxon>
        <taxon>Fungi</taxon>
        <taxon>Dikarya</taxon>
        <taxon>Ascomycota</taxon>
        <taxon>Pezizomycotina</taxon>
        <taxon>Dothideomycetes</taxon>
        <taxon>Dothideomycetes incertae sedis</taxon>
        <taxon>Botryosphaeriales</taxon>
        <taxon>Botryosphaeriaceae</taxon>
        <taxon>Diplodia</taxon>
    </lineage>
</organism>
<gene>
    <name evidence="1" type="ORF">UCDDS831_g00937</name>
</gene>
<comment type="caution">
    <text evidence="1">The sequence shown here is derived from an EMBL/GenBank/DDBJ whole genome shotgun (WGS) entry which is preliminary data.</text>
</comment>
<name>A0A0G2HFE2_9PEZI</name>
<evidence type="ECO:0000313" key="1">
    <source>
        <dbReference type="EMBL" id="KKY27190.1"/>
    </source>
</evidence>
<dbReference type="AlphaFoldDB" id="A0A0G2HFE2"/>
<sequence length="170" mass="19233">MAANEAQQGPPPDFAVLARDAHSLMTQLTRLGSLAGLSDSVADMRNDLNRQFGEISRRLAEIDRRLTAVEHTQLWLQQQQLTLDRNNQARIFNGHVREQGEELAPLYSVRTHDQIPNFPTTIARLDGLRSPDMRPMLEHMNISPEGTDTHIRWVLGQAFGLLPAITHYHP</sequence>
<protein>
    <submittedName>
        <fullName evidence="1">Uncharacterized protein</fullName>
    </submittedName>
</protein>
<reference evidence="1 2" key="2">
    <citation type="submission" date="2015-05" db="EMBL/GenBank/DDBJ databases">
        <title>Distinctive expansion of gene families associated with plant cell wall degradation and secondary metabolism in the genomes of grapevine trunk pathogens.</title>
        <authorList>
            <person name="Lawrence D.P."/>
            <person name="Travadon R."/>
            <person name="Rolshausen P.E."/>
            <person name="Baumgartner K."/>
        </authorList>
    </citation>
    <scope>NUCLEOTIDE SEQUENCE [LARGE SCALE GENOMIC DNA]</scope>
    <source>
        <strain evidence="1">DS831</strain>
    </source>
</reference>
<proteinExistence type="predicted"/>
<dbReference type="Proteomes" id="UP000034182">
    <property type="component" value="Unassembled WGS sequence"/>
</dbReference>
<reference evidence="1 2" key="1">
    <citation type="submission" date="2015-03" db="EMBL/GenBank/DDBJ databases">
        <authorList>
            <person name="Morales-Cruz A."/>
            <person name="Amrine K.C."/>
            <person name="Cantu D."/>
        </authorList>
    </citation>
    <scope>NUCLEOTIDE SEQUENCE [LARGE SCALE GENOMIC DNA]</scope>
    <source>
        <strain evidence="1">DS831</strain>
    </source>
</reference>
<evidence type="ECO:0000313" key="2">
    <source>
        <dbReference type="Proteomes" id="UP000034182"/>
    </source>
</evidence>